<proteinExistence type="predicted"/>
<accession>A0ABV2A6C5</accession>
<sequence>MIRRIGMARTDREARSTRQVPSVVIAPAVLLAALALLACVLLRLATTPAHRPATPSPIDIGFAQSMSLHHRQAIGMAQLMLDGRPTPLTHLARNIAAAQLLELGQMQGWLQLWDAPLVAEKPGMDWMRLGDRALTQEELDYLLDCQRSPTGMSGLATDEEVNRLRQLEGRDRDAHFLRLMLAHHEGGLPMARFVAEQARIPVVRELAARVVLEQSKEIYLMRRMLAALAADEAALTPTPAATPGAATR</sequence>
<keyword evidence="4" id="KW-1185">Reference proteome</keyword>
<dbReference type="Pfam" id="PF03713">
    <property type="entry name" value="DUF305"/>
    <property type="match status" value="1"/>
</dbReference>
<reference evidence="3 4" key="1">
    <citation type="submission" date="2024-06" db="EMBL/GenBank/DDBJ databases">
        <authorList>
            <person name="Li Z."/>
            <person name="Jiang Y."/>
        </authorList>
    </citation>
    <scope>NUCLEOTIDE SEQUENCE [LARGE SCALE GENOMIC DNA]</scope>
    <source>
        <strain evidence="3 4">HSW-8</strain>
    </source>
</reference>
<protein>
    <submittedName>
        <fullName evidence="3">DUF305 domain-containing protein</fullName>
    </submittedName>
</protein>
<dbReference type="RefSeq" id="WP_352886759.1">
    <property type="nucleotide sequence ID" value="NZ_JBEPIJ010000001.1"/>
</dbReference>
<dbReference type="InterPro" id="IPR012347">
    <property type="entry name" value="Ferritin-like"/>
</dbReference>
<keyword evidence="1" id="KW-0472">Membrane</keyword>
<name>A0ABV2A6C5_9GAMM</name>
<comment type="caution">
    <text evidence="3">The sequence shown here is derived from an EMBL/GenBank/DDBJ whole genome shotgun (WGS) entry which is preliminary data.</text>
</comment>
<dbReference type="InterPro" id="IPR005183">
    <property type="entry name" value="DUF305_CopM-like"/>
</dbReference>
<dbReference type="Gene3D" id="1.20.1260.10">
    <property type="match status" value="1"/>
</dbReference>
<dbReference type="EMBL" id="JBEPIJ010000001">
    <property type="protein sequence ID" value="MES0872689.1"/>
    <property type="molecule type" value="Genomic_DNA"/>
</dbReference>
<feature type="transmembrane region" description="Helical" evidence="1">
    <location>
        <begin position="20"/>
        <end position="45"/>
    </location>
</feature>
<organism evidence="3 4">
    <name type="scientific">Sinimarinibacterium thermocellulolyticum</name>
    <dbReference type="NCBI Taxonomy" id="3170016"/>
    <lineage>
        <taxon>Bacteria</taxon>
        <taxon>Pseudomonadati</taxon>
        <taxon>Pseudomonadota</taxon>
        <taxon>Gammaproteobacteria</taxon>
        <taxon>Nevskiales</taxon>
        <taxon>Nevskiaceae</taxon>
        <taxon>Sinimarinibacterium</taxon>
    </lineage>
</organism>
<gene>
    <name evidence="3" type="ORF">ABSH63_01505</name>
</gene>
<feature type="domain" description="DUF305" evidence="2">
    <location>
        <begin position="59"/>
        <end position="225"/>
    </location>
</feature>
<evidence type="ECO:0000256" key="1">
    <source>
        <dbReference type="SAM" id="Phobius"/>
    </source>
</evidence>
<evidence type="ECO:0000313" key="4">
    <source>
        <dbReference type="Proteomes" id="UP001465331"/>
    </source>
</evidence>
<keyword evidence="1" id="KW-1133">Transmembrane helix</keyword>
<evidence type="ECO:0000259" key="2">
    <source>
        <dbReference type="Pfam" id="PF03713"/>
    </source>
</evidence>
<keyword evidence="1" id="KW-0812">Transmembrane</keyword>
<dbReference type="Proteomes" id="UP001465331">
    <property type="component" value="Unassembled WGS sequence"/>
</dbReference>
<dbReference type="PANTHER" id="PTHR36933">
    <property type="entry name" value="SLL0788 PROTEIN"/>
    <property type="match status" value="1"/>
</dbReference>
<dbReference type="PANTHER" id="PTHR36933:SF1">
    <property type="entry name" value="SLL0788 PROTEIN"/>
    <property type="match status" value="1"/>
</dbReference>
<evidence type="ECO:0000313" key="3">
    <source>
        <dbReference type="EMBL" id="MES0872689.1"/>
    </source>
</evidence>